<dbReference type="GO" id="GO:0005778">
    <property type="term" value="C:peroxisomal membrane"/>
    <property type="evidence" value="ECO:0007669"/>
    <property type="project" value="UniProtKB-SubCell"/>
</dbReference>
<comment type="subcellular location">
    <subcellularLocation>
        <location evidence="12">Peroxisome membrane</location>
    </subcellularLocation>
</comment>
<evidence type="ECO:0000256" key="10">
    <source>
        <dbReference type="ARBA" id="ARBA00029693"/>
    </source>
</evidence>
<evidence type="ECO:0000256" key="3">
    <source>
        <dbReference type="ARBA" id="ARBA00022448"/>
    </source>
</evidence>
<keyword evidence="4 14" id="KW-0812">Transmembrane</keyword>
<protein>
    <recommendedName>
        <fullName evidence="11">Peroxisomal membrane protein PEX13</fullName>
    </recommendedName>
    <alternativeName>
        <fullName evidence="10">Peroxin-13</fullName>
    </alternativeName>
</protein>
<evidence type="ECO:0000256" key="4">
    <source>
        <dbReference type="ARBA" id="ARBA00022692"/>
    </source>
</evidence>
<evidence type="ECO:0000256" key="14">
    <source>
        <dbReference type="SAM" id="Phobius"/>
    </source>
</evidence>
<dbReference type="GO" id="GO:1990429">
    <property type="term" value="C:peroxisomal importomer complex"/>
    <property type="evidence" value="ECO:0007669"/>
    <property type="project" value="TreeGrafter"/>
</dbReference>
<keyword evidence="6 14" id="KW-1133">Transmembrane helix</keyword>
<accession>A0A814QIM7</accession>
<keyword evidence="18" id="KW-1185">Reference proteome</keyword>
<name>A0A814QIM7_9BILA</name>
<organism evidence="16 18">
    <name type="scientific">Didymodactylos carnosus</name>
    <dbReference type="NCBI Taxonomy" id="1234261"/>
    <lineage>
        <taxon>Eukaryota</taxon>
        <taxon>Metazoa</taxon>
        <taxon>Spiralia</taxon>
        <taxon>Gnathifera</taxon>
        <taxon>Rotifera</taxon>
        <taxon>Eurotatoria</taxon>
        <taxon>Bdelloidea</taxon>
        <taxon>Philodinida</taxon>
        <taxon>Philodinidae</taxon>
        <taxon>Didymodactylos</taxon>
    </lineage>
</organism>
<evidence type="ECO:0000256" key="5">
    <source>
        <dbReference type="ARBA" id="ARBA00022927"/>
    </source>
</evidence>
<keyword evidence="3" id="KW-0813">Transport</keyword>
<evidence type="ECO:0000313" key="17">
    <source>
        <dbReference type="EMBL" id="CAF3882687.1"/>
    </source>
</evidence>
<evidence type="ECO:0000313" key="16">
    <source>
        <dbReference type="EMBL" id="CAF1119021.1"/>
    </source>
</evidence>
<dbReference type="AlphaFoldDB" id="A0A814QIM7"/>
<dbReference type="SMART" id="SM00326">
    <property type="entry name" value="SH3"/>
    <property type="match status" value="1"/>
</dbReference>
<evidence type="ECO:0000256" key="13">
    <source>
        <dbReference type="PROSITE-ProRule" id="PRU00192"/>
    </source>
</evidence>
<evidence type="ECO:0000256" key="9">
    <source>
        <dbReference type="ARBA" id="ARBA00023140"/>
    </source>
</evidence>
<dbReference type="PRINTS" id="PR00452">
    <property type="entry name" value="SH3DOMAIN"/>
</dbReference>
<dbReference type="OrthoDB" id="10037838at2759"/>
<dbReference type="SUPFAM" id="SSF50044">
    <property type="entry name" value="SH3-domain"/>
    <property type="match status" value="1"/>
</dbReference>
<dbReference type="Pfam" id="PF14604">
    <property type="entry name" value="SH3_9"/>
    <property type="match status" value="1"/>
</dbReference>
<comment type="similarity">
    <text evidence="1">Belongs to the peroxin-13 family.</text>
</comment>
<dbReference type="EMBL" id="CAJOBC010005985">
    <property type="protein sequence ID" value="CAF3882687.1"/>
    <property type="molecule type" value="Genomic_DNA"/>
</dbReference>
<proteinExistence type="inferred from homology"/>
<evidence type="ECO:0000256" key="6">
    <source>
        <dbReference type="ARBA" id="ARBA00022989"/>
    </source>
</evidence>
<dbReference type="InterPro" id="IPR007223">
    <property type="entry name" value="Peroxin-13_N"/>
</dbReference>
<gene>
    <name evidence="16" type="ORF">GPM918_LOCUS19596</name>
    <name evidence="17" type="ORF">SRO942_LOCUS19593</name>
</gene>
<feature type="transmembrane region" description="Helical" evidence="14">
    <location>
        <begin position="227"/>
        <end position="247"/>
    </location>
</feature>
<keyword evidence="2 13" id="KW-0728">SH3 domain</keyword>
<evidence type="ECO:0000259" key="15">
    <source>
        <dbReference type="PROSITE" id="PS50002"/>
    </source>
</evidence>
<evidence type="ECO:0000256" key="8">
    <source>
        <dbReference type="ARBA" id="ARBA00023136"/>
    </source>
</evidence>
<reference evidence="16" key="1">
    <citation type="submission" date="2021-02" db="EMBL/GenBank/DDBJ databases">
        <authorList>
            <person name="Nowell W R."/>
        </authorList>
    </citation>
    <scope>NUCLEOTIDE SEQUENCE</scope>
</reference>
<dbReference type="GO" id="GO:0016560">
    <property type="term" value="P:protein import into peroxisome matrix, docking"/>
    <property type="evidence" value="ECO:0007669"/>
    <property type="project" value="InterPro"/>
</dbReference>
<evidence type="ECO:0000313" key="18">
    <source>
        <dbReference type="Proteomes" id="UP000663829"/>
    </source>
</evidence>
<dbReference type="PROSITE" id="PS50002">
    <property type="entry name" value="SH3"/>
    <property type="match status" value="1"/>
</dbReference>
<dbReference type="Proteomes" id="UP000663829">
    <property type="component" value="Unassembled WGS sequence"/>
</dbReference>
<dbReference type="PANTHER" id="PTHR19332">
    <property type="entry name" value="PEROXISOMAL MEMBRANE PROTEIN PEX13"/>
    <property type="match status" value="1"/>
</dbReference>
<keyword evidence="9" id="KW-0576">Peroxisome</keyword>
<keyword evidence="7" id="KW-0811">Translocation</keyword>
<sequence length="397" mass="44638">MTQNKPCETPIPMVSQCISTSFGSLNDGYPTVEPNLSQSIFEQNMHRVAPPIPTRVHPQNVQISNEIFGGGYGYAPQLGGYFTSPYYGGACSYFGPTRSLPTSNFAQLAVEDSRNAFQSIESVVQTFRSISLMLESTFTSVYSSFRAVTDVFDHFTRLRSQLTTIYPLIILWRFIKFLFNRILKLFRLNFSSASSSVDMNESWSKIYDSLNNVHQTNRSPPTSSSGVLVALFFIVTFGTPMLMLHFLNSMIRKRQGSDEWMQKEKNLLRVVALYDYTARNTDELSFKQGTFLSLAPSAFQSPTSNWLLATVDRISSGLIPVNYIQIVNPNTFLPRPSSIVNTNSLTLHPQQPILIDNRQMHSSIPATTMIANMNSDILNQQKPSLLIQDSMNVENVP</sequence>
<evidence type="ECO:0000256" key="7">
    <source>
        <dbReference type="ARBA" id="ARBA00023010"/>
    </source>
</evidence>
<dbReference type="Pfam" id="PF04088">
    <property type="entry name" value="Peroxin-13_N"/>
    <property type="match status" value="1"/>
</dbReference>
<evidence type="ECO:0000256" key="12">
    <source>
        <dbReference type="ARBA" id="ARBA00046271"/>
    </source>
</evidence>
<dbReference type="InterPro" id="IPR001452">
    <property type="entry name" value="SH3_domain"/>
</dbReference>
<dbReference type="InterPro" id="IPR036028">
    <property type="entry name" value="SH3-like_dom_sf"/>
</dbReference>
<dbReference type="Gene3D" id="2.30.30.40">
    <property type="entry name" value="SH3 Domains"/>
    <property type="match status" value="1"/>
</dbReference>
<keyword evidence="5" id="KW-0653">Protein transport</keyword>
<dbReference type="Proteomes" id="UP000681722">
    <property type="component" value="Unassembled WGS sequence"/>
</dbReference>
<evidence type="ECO:0000256" key="1">
    <source>
        <dbReference type="ARBA" id="ARBA00006033"/>
    </source>
</evidence>
<dbReference type="InterPro" id="IPR035463">
    <property type="entry name" value="Pex13"/>
</dbReference>
<dbReference type="PANTHER" id="PTHR19332:SF1">
    <property type="entry name" value="PEROXISOMAL MEMBRANE PROTEIN PEX13"/>
    <property type="match status" value="1"/>
</dbReference>
<evidence type="ECO:0000256" key="2">
    <source>
        <dbReference type="ARBA" id="ARBA00022443"/>
    </source>
</evidence>
<evidence type="ECO:0000256" key="11">
    <source>
        <dbReference type="ARBA" id="ARBA00034535"/>
    </source>
</evidence>
<dbReference type="EMBL" id="CAJNOQ010005985">
    <property type="protein sequence ID" value="CAF1119021.1"/>
    <property type="molecule type" value="Genomic_DNA"/>
</dbReference>
<feature type="domain" description="SH3" evidence="15">
    <location>
        <begin position="265"/>
        <end position="329"/>
    </location>
</feature>
<keyword evidence="8 14" id="KW-0472">Membrane</keyword>
<comment type="caution">
    <text evidence="16">The sequence shown here is derived from an EMBL/GenBank/DDBJ whole genome shotgun (WGS) entry which is preliminary data.</text>
</comment>